<organism evidence="1 2">
    <name type="scientific">Chromobacterium amazonense</name>
    <dbReference type="NCBI Taxonomy" id="1382803"/>
    <lineage>
        <taxon>Bacteria</taxon>
        <taxon>Pseudomonadati</taxon>
        <taxon>Pseudomonadota</taxon>
        <taxon>Betaproteobacteria</taxon>
        <taxon>Neisseriales</taxon>
        <taxon>Chromobacteriaceae</taxon>
        <taxon>Chromobacterium</taxon>
    </lineage>
</organism>
<evidence type="ECO:0000313" key="1">
    <source>
        <dbReference type="EMBL" id="MEJ8675149.1"/>
    </source>
</evidence>
<dbReference type="EMBL" id="JAVFJF020000018">
    <property type="protein sequence ID" value="MEJ8675149.1"/>
    <property type="molecule type" value="Genomic_DNA"/>
</dbReference>
<keyword evidence="2" id="KW-1185">Reference proteome</keyword>
<accession>A0ABU8V1W2</accession>
<comment type="caution">
    <text evidence="1">The sequence shown here is derived from an EMBL/GenBank/DDBJ whole genome shotgun (WGS) entry which is preliminary data.</text>
</comment>
<protein>
    <submittedName>
        <fullName evidence="1">Uncharacterized protein</fullName>
    </submittedName>
</protein>
<sequence>MLVMRCACPQVVWRESNKNFGWMPGTAESSEVGMLDVFSGMSAVLHRSKVESLQVAVMEKLERFTEWDEEFCRLHRVGRICKQVLRVAAPGQYLYLTRQELNEIKMAMKSIPSVICHS</sequence>
<gene>
    <name evidence="1" type="ORF">QCL97_010470</name>
</gene>
<dbReference type="Proteomes" id="UP001224516">
    <property type="component" value="Unassembled WGS sequence"/>
</dbReference>
<evidence type="ECO:0000313" key="2">
    <source>
        <dbReference type="Proteomes" id="UP001224516"/>
    </source>
</evidence>
<proteinExistence type="predicted"/>
<reference evidence="1 2" key="1">
    <citation type="submission" date="2023-12" db="EMBL/GenBank/DDBJ databases">
        <title>Evaluation and characterization of a potential secondary metabolite violacein from indigenous Chromobacterium amazonense SAM215.</title>
        <authorList>
            <person name="Tarafdar M.R."/>
            <person name="Abedin S.M."/>
            <person name="Atiqua A."/>
            <person name="Saha A."/>
            <person name="Khan S.N."/>
        </authorList>
    </citation>
    <scope>NUCLEOTIDE SEQUENCE [LARGE SCALE GENOMIC DNA]</scope>
    <source>
        <strain evidence="1 2">SAM215</strain>
    </source>
</reference>
<dbReference type="RefSeq" id="WP_307911589.1">
    <property type="nucleotide sequence ID" value="NZ_JAVFJF020000018.1"/>
</dbReference>
<name>A0ABU8V1W2_9NEIS</name>